<name>A5MZ10_CLOK5</name>
<dbReference type="EMBL" id="CP000673">
    <property type="protein sequence ID" value="EDK34106.1"/>
    <property type="molecule type" value="Genomic_DNA"/>
</dbReference>
<dbReference type="AlphaFoldDB" id="A5MZ10"/>
<feature type="domain" description="DUF8042" evidence="1">
    <location>
        <begin position="1"/>
        <end position="113"/>
    </location>
</feature>
<keyword evidence="3" id="KW-1185">Reference proteome</keyword>
<sequence>MSEKTELLKTASDYIVNLKSGIAKAAEYFQSGDEQKGFNLVTAIAEGFNWLTQALAVSKDVLKQKISVDDLNEKLEEIVEAMENQDTILIGDLLQYELIPIVENIEESVNQSMLN</sequence>
<dbReference type="Pfam" id="PF26154">
    <property type="entry name" value="DUF8042"/>
    <property type="match status" value="1"/>
</dbReference>
<dbReference type="KEGG" id="ckl:CKL_2094"/>
<gene>
    <name evidence="2" type="ordered locus">CKL_2094</name>
</gene>
<reference evidence="2 3" key="1">
    <citation type="journal article" date="2008" name="Proc. Natl. Acad. Sci. U.S.A.">
        <title>The genome of Clostridium kluyveri, a strict anaerobe with unique metabolic features.</title>
        <authorList>
            <person name="Seedorf H."/>
            <person name="Fricke W.F."/>
            <person name="Veith B."/>
            <person name="Brueggemann H."/>
            <person name="Liesegang H."/>
            <person name="Strittmatter A."/>
            <person name="Miethke M."/>
            <person name="Buckel W."/>
            <person name="Hinderberger J."/>
            <person name="Li F."/>
            <person name="Hagemeier C."/>
            <person name="Thauer R.K."/>
            <person name="Gottschalk G."/>
        </authorList>
    </citation>
    <scope>NUCLEOTIDE SEQUENCE [LARGE SCALE GENOMIC DNA]</scope>
    <source>
        <strain evidence="3">ATCC 8527 / DSM 555 / NCIMB 10680</strain>
    </source>
</reference>
<evidence type="ECO:0000313" key="2">
    <source>
        <dbReference type="EMBL" id="EDK34106.1"/>
    </source>
</evidence>
<evidence type="ECO:0000259" key="1">
    <source>
        <dbReference type="Pfam" id="PF26154"/>
    </source>
</evidence>
<dbReference type="Proteomes" id="UP000002411">
    <property type="component" value="Chromosome"/>
</dbReference>
<dbReference type="HOGENOM" id="CLU_165982_0_0_9"/>
<dbReference type="STRING" id="431943.CKL_2094"/>
<accession>A5MZ10</accession>
<protein>
    <recommendedName>
        <fullName evidence="1">DUF8042 domain-containing protein</fullName>
    </recommendedName>
</protein>
<proteinExistence type="predicted"/>
<dbReference type="InterPro" id="IPR058355">
    <property type="entry name" value="DUF8042"/>
</dbReference>
<dbReference type="RefSeq" id="WP_012102432.1">
    <property type="nucleotide sequence ID" value="NC_009706.1"/>
</dbReference>
<evidence type="ECO:0000313" key="3">
    <source>
        <dbReference type="Proteomes" id="UP000002411"/>
    </source>
</evidence>
<organism evidence="2 3">
    <name type="scientific">Clostridium kluyveri (strain ATCC 8527 / DSM 555 / NBRC 12016 / NCIMB 10680 / K1)</name>
    <dbReference type="NCBI Taxonomy" id="431943"/>
    <lineage>
        <taxon>Bacteria</taxon>
        <taxon>Bacillati</taxon>
        <taxon>Bacillota</taxon>
        <taxon>Clostridia</taxon>
        <taxon>Eubacteriales</taxon>
        <taxon>Clostridiaceae</taxon>
        <taxon>Clostridium</taxon>
    </lineage>
</organism>
<dbReference type="eggNOG" id="ENOG5033BU4">
    <property type="taxonomic scope" value="Bacteria"/>
</dbReference>